<sequence>MTRIILSLGIGLGFIFFIYQQSVSPIHARLVTVETATSTPVTVGDAAPNSAIEVVSVEATSDFPRGINFRVELKSDTVIEEIALRMKIGQRKSGVYEYFDIEPSKIVSAEMFWNTNTSSRYIPPGTVISYNLEVLAEDGVTLETKPREVVLHDVRFEWKEIKSETI</sequence>
<protein>
    <submittedName>
        <fullName evidence="1">Uncharacterized protein</fullName>
    </submittedName>
</protein>
<organism evidence="1">
    <name type="scientific">marine metagenome</name>
    <dbReference type="NCBI Taxonomy" id="408172"/>
    <lineage>
        <taxon>unclassified sequences</taxon>
        <taxon>metagenomes</taxon>
        <taxon>ecological metagenomes</taxon>
    </lineage>
</organism>
<feature type="non-terminal residue" evidence="1">
    <location>
        <position position="166"/>
    </location>
</feature>
<reference evidence="1" key="1">
    <citation type="submission" date="2018-05" db="EMBL/GenBank/DDBJ databases">
        <authorList>
            <person name="Lanie J.A."/>
            <person name="Ng W.-L."/>
            <person name="Kazmierczak K.M."/>
            <person name="Andrzejewski T.M."/>
            <person name="Davidsen T.M."/>
            <person name="Wayne K.J."/>
            <person name="Tettelin H."/>
            <person name="Glass J.I."/>
            <person name="Rusch D."/>
            <person name="Podicherti R."/>
            <person name="Tsui H.-C.T."/>
            <person name="Winkler M.E."/>
        </authorList>
    </citation>
    <scope>NUCLEOTIDE SEQUENCE</scope>
</reference>
<name>A0A381VT83_9ZZZZ</name>
<dbReference type="EMBL" id="UINC01009717">
    <property type="protein sequence ID" value="SVA43510.1"/>
    <property type="molecule type" value="Genomic_DNA"/>
</dbReference>
<accession>A0A381VT83</accession>
<evidence type="ECO:0000313" key="1">
    <source>
        <dbReference type="EMBL" id="SVA43510.1"/>
    </source>
</evidence>
<dbReference type="AlphaFoldDB" id="A0A381VT83"/>
<proteinExistence type="predicted"/>
<gene>
    <name evidence="1" type="ORF">METZ01_LOCUS96364</name>
</gene>